<name>A0A0E9U9H3_ANGAN</name>
<reference evidence="1" key="2">
    <citation type="journal article" date="2015" name="Fish Shellfish Immunol.">
        <title>Early steps in the European eel (Anguilla anguilla)-Vibrio vulnificus interaction in the gills: Role of the RtxA13 toxin.</title>
        <authorList>
            <person name="Callol A."/>
            <person name="Pajuelo D."/>
            <person name="Ebbesson L."/>
            <person name="Teles M."/>
            <person name="MacKenzie S."/>
            <person name="Amaro C."/>
        </authorList>
    </citation>
    <scope>NUCLEOTIDE SEQUENCE</scope>
</reference>
<dbReference type="EMBL" id="GBXM01046210">
    <property type="protein sequence ID" value="JAH62367.1"/>
    <property type="molecule type" value="Transcribed_RNA"/>
</dbReference>
<evidence type="ECO:0000313" key="1">
    <source>
        <dbReference type="EMBL" id="JAH62367.1"/>
    </source>
</evidence>
<dbReference type="AlphaFoldDB" id="A0A0E9U9H3"/>
<reference evidence="1" key="1">
    <citation type="submission" date="2014-11" db="EMBL/GenBank/DDBJ databases">
        <authorList>
            <person name="Amaro Gonzalez C."/>
        </authorList>
    </citation>
    <scope>NUCLEOTIDE SEQUENCE</scope>
</reference>
<accession>A0A0E9U9H3</accession>
<protein>
    <submittedName>
        <fullName evidence="1">Uncharacterized protein</fullName>
    </submittedName>
</protein>
<organism evidence="1">
    <name type="scientific">Anguilla anguilla</name>
    <name type="common">European freshwater eel</name>
    <name type="synonym">Muraena anguilla</name>
    <dbReference type="NCBI Taxonomy" id="7936"/>
    <lineage>
        <taxon>Eukaryota</taxon>
        <taxon>Metazoa</taxon>
        <taxon>Chordata</taxon>
        <taxon>Craniata</taxon>
        <taxon>Vertebrata</taxon>
        <taxon>Euteleostomi</taxon>
        <taxon>Actinopterygii</taxon>
        <taxon>Neopterygii</taxon>
        <taxon>Teleostei</taxon>
        <taxon>Anguilliformes</taxon>
        <taxon>Anguillidae</taxon>
        <taxon>Anguilla</taxon>
    </lineage>
</organism>
<proteinExistence type="predicted"/>
<sequence>MTRQFCDKDRKKIQQTPLTLGFTTKFGLKPPE</sequence>